<proteinExistence type="predicted"/>
<protein>
    <submittedName>
        <fullName evidence="1">Uncharacterized protein</fullName>
    </submittedName>
</protein>
<gene>
    <name evidence="1" type="ORF">AT727_20375</name>
</gene>
<name>A0A0W1JJN8_DESHA</name>
<dbReference type="RefSeq" id="WP_041272226.1">
    <property type="nucleotide sequence ID" value="NZ_LOCK01000018.1"/>
</dbReference>
<evidence type="ECO:0000313" key="1">
    <source>
        <dbReference type="EMBL" id="KTE91835.1"/>
    </source>
</evidence>
<evidence type="ECO:0000313" key="2">
    <source>
        <dbReference type="Proteomes" id="UP000054623"/>
    </source>
</evidence>
<comment type="caution">
    <text evidence="1">The sequence shown here is derived from an EMBL/GenBank/DDBJ whole genome shotgun (WGS) entry which is preliminary data.</text>
</comment>
<reference evidence="1 2" key="1">
    <citation type="submission" date="2015-12" db="EMBL/GenBank/DDBJ databases">
        <title>Draft Genome Sequence of Desulfitobacterium hafniense Strain DH, a Sulfate-reducing Bacterium Isolated from Paddy Soils.</title>
        <authorList>
            <person name="Bao P."/>
            <person name="Zhang X."/>
            <person name="Li G."/>
        </authorList>
    </citation>
    <scope>NUCLEOTIDE SEQUENCE [LARGE SCALE GENOMIC DNA]</scope>
    <source>
        <strain evidence="1 2">DH</strain>
    </source>
</reference>
<dbReference type="EMBL" id="LOCK01000018">
    <property type="protein sequence ID" value="KTE91835.1"/>
    <property type="molecule type" value="Genomic_DNA"/>
</dbReference>
<dbReference type="AlphaFoldDB" id="A0A0W1JJN8"/>
<dbReference type="Proteomes" id="UP000054623">
    <property type="component" value="Unassembled WGS sequence"/>
</dbReference>
<dbReference type="OrthoDB" id="3035969at2"/>
<sequence length="113" mass="12595">MGGSNYDGGGGSPTINLGCGGIFEFLLITNDNQETIWQECKAGQEVYLELVEDELPRLEARRLSDDLILGLVPPSKIMLISCIKDGWEYQGRIEKISGSEYDPKIYIKVRGIR</sequence>
<accession>A0A0W1JJN8</accession>
<organism evidence="1 2">
    <name type="scientific">Desulfitobacterium hafniense</name>
    <name type="common">Desulfitobacterium frappieri</name>
    <dbReference type="NCBI Taxonomy" id="49338"/>
    <lineage>
        <taxon>Bacteria</taxon>
        <taxon>Bacillati</taxon>
        <taxon>Bacillota</taxon>
        <taxon>Clostridia</taxon>
        <taxon>Eubacteriales</taxon>
        <taxon>Desulfitobacteriaceae</taxon>
        <taxon>Desulfitobacterium</taxon>
    </lineage>
</organism>